<feature type="domain" description="ABC transporter" evidence="4">
    <location>
        <begin position="12"/>
        <end position="249"/>
    </location>
</feature>
<evidence type="ECO:0000259" key="4">
    <source>
        <dbReference type="PROSITE" id="PS50893"/>
    </source>
</evidence>
<dbReference type="PROSITE" id="PS50893">
    <property type="entry name" value="ABC_TRANSPORTER_2"/>
    <property type="match status" value="1"/>
</dbReference>
<dbReference type="GO" id="GO:0005524">
    <property type="term" value="F:ATP binding"/>
    <property type="evidence" value="ECO:0007669"/>
    <property type="project" value="UniProtKB-KW"/>
</dbReference>
<sequence length="269" mass="29928">MMTAIEPSEPLIEIHGLCNEFGEQRVHDDLNLTIHRGEIVAIIGPSGCGKTTLLRSILMLRKPTAGTINVFGINILECSRAEALSVQRRWGVMFQSSALFSSLRVLENVLFPLHEYSHLHSEAQTKLALLKIALVGLDREAVPKYPAELSGGMKKRAALARAMALDPELLFLDEPTTGLDAKSARELNELILHLRKTLELTFVMVTHDLDALWQVPDRVFFLGEGKVLAALPMDGLVHHKHPLIQDYFGSGKRTFRDKLERGAKDGHKS</sequence>
<evidence type="ECO:0000256" key="2">
    <source>
        <dbReference type="ARBA" id="ARBA00022741"/>
    </source>
</evidence>
<dbReference type="RefSeq" id="WP_011996715.1">
    <property type="nucleotide sequence ID" value="NC_009727.1"/>
</dbReference>
<evidence type="ECO:0000313" key="6">
    <source>
        <dbReference type="Proteomes" id="UP000008555"/>
    </source>
</evidence>
<keyword evidence="3 5" id="KW-0067">ATP-binding</keyword>
<keyword evidence="2" id="KW-0547">Nucleotide-binding</keyword>
<proteinExistence type="predicted"/>
<dbReference type="KEGG" id="cbd:CBUD_0742"/>
<dbReference type="InterPro" id="IPR017871">
    <property type="entry name" value="ABC_transporter-like_CS"/>
</dbReference>
<dbReference type="GO" id="GO:0016887">
    <property type="term" value="F:ATP hydrolysis activity"/>
    <property type="evidence" value="ECO:0007669"/>
    <property type="project" value="InterPro"/>
</dbReference>
<reference evidence="5 6" key="1">
    <citation type="journal article" date="2009" name="Infect. Immun.">
        <title>Comparative genomics reveal extensive transposon-mediated genomic plasticity and diversity among potential effector proteins within the genus Coxiella.</title>
        <authorList>
            <person name="Beare P.A."/>
            <person name="Unsworth N."/>
            <person name="Andoh M."/>
            <person name="Voth D.E."/>
            <person name="Omsland A."/>
            <person name="Gilk S.D."/>
            <person name="Williams K.P."/>
            <person name="Sobral B.W."/>
            <person name="Kupko J.J.III."/>
            <person name="Porcella S.F."/>
            <person name="Samuel J.E."/>
            <person name="Heinzen R.A."/>
        </authorList>
    </citation>
    <scope>NUCLEOTIDE SEQUENCE [LARGE SCALE GENOMIC DNA]</scope>
    <source>
        <strain evidence="5 6">Dugway 5J108-111</strain>
    </source>
</reference>
<organism evidence="5 6">
    <name type="scientific">Coxiella burnetii (strain Dugway 5J108-111)</name>
    <dbReference type="NCBI Taxonomy" id="434922"/>
    <lineage>
        <taxon>Bacteria</taxon>
        <taxon>Pseudomonadati</taxon>
        <taxon>Pseudomonadota</taxon>
        <taxon>Gammaproteobacteria</taxon>
        <taxon>Legionellales</taxon>
        <taxon>Coxiellaceae</taxon>
        <taxon>Coxiella</taxon>
    </lineage>
</organism>
<dbReference type="Pfam" id="PF00005">
    <property type="entry name" value="ABC_tran"/>
    <property type="match status" value="1"/>
</dbReference>
<dbReference type="AlphaFoldDB" id="A9KDR7"/>
<dbReference type="Proteomes" id="UP000008555">
    <property type="component" value="Chromosome"/>
</dbReference>
<dbReference type="InterPro" id="IPR027417">
    <property type="entry name" value="P-loop_NTPase"/>
</dbReference>
<dbReference type="Gene3D" id="3.40.50.300">
    <property type="entry name" value="P-loop containing nucleotide triphosphate hydrolases"/>
    <property type="match status" value="1"/>
</dbReference>
<dbReference type="SMART" id="SM00382">
    <property type="entry name" value="AAA"/>
    <property type="match status" value="1"/>
</dbReference>
<dbReference type="PANTHER" id="PTHR43023">
    <property type="entry name" value="PROTEIN TRIGALACTOSYLDIACYLGLYCEROL 3, CHLOROPLASTIC"/>
    <property type="match status" value="1"/>
</dbReference>
<dbReference type="PANTHER" id="PTHR43023:SF3">
    <property type="entry name" value="PROTEIN TRIGALACTOSYLDIACYLGLYCEROL 3, CHLOROPLASTIC"/>
    <property type="match status" value="1"/>
</dbReference>
<dbReference type="InterPro" id="IPR003439">
    <property type="entry name" value="ABC_transporter-like_ATP-bd"/>
</dbReference>
<dbReference type="HOGENOM" id="CLU_000604_1_22_6"/>
<evidence type="ECO:0000313" key="5">
    <source>
        <dbReference type="EMBL" id="ABS77609.2"/>
    </source>
</evidence>
<evidence type="ECO:0000256" key="3">
    <source>
        <dbReference type="ARBA" id="ARBA00022840"/>
    </source>
</evidence>
<name>A9KDR7_COXBN</name>
<evidence type="ECO:0000256" key="1">
    <source>
        <dbReference type="ARBA" id="ARBA00022448"/>
    </source>
</evidence>
<dbReference type="PROSITE" id="PS00211">
    <property type="entry name" value="ABC_TRANSPORTER_1"/>
    <property type="match status" value="1"/>
</dbReference>
<dbReference type="InterPro" id="IPR003593">
    <property type="entry name" value="AAA+_ATPase"/>
</dbReference>
<accession>A9KDR7</accession>
<protein>
    <submittedName>
        <fullName evidence="5">ABC transporter ATP-binding protein</fullName>
    </submittedName>
</protein>
<keyword evidence="1" id="KW-0813">Transport</keyword>
<dbReference type="SUPFAM" id="SSF52540">
    <property type="entry name" value="P-loop containing nucleoside triphosphate hydrolases"/>
    <property type="match status" value="1"/>
</dbReference>
<dbReference type="EMBL" id="CP000733">
    <property type="protein sequence ID" value="ABS77609.2"/>
    <property type="molecule type" value="Genomic_DNA"/>
</dbReference>
<gene>
    <name evidence="5" type="ordered locus">CBUD_0742</name>
</gene>